<comment type="similarity">
    <text evidence="1">Belongs to the transglycosylase family. Rpf subfamily.</text>
</comment>
<evidence type="ECO:0000256" key="2">
    <source>
        <dbReference type="ARBA" id="ARBA00022801"/>
    </source>
</evidence>
<dbReference type="GO" id="GO:0016787">
    <property type="term" value="F:hydrolase activity"/>
    <property type="evidence" value="ECO:0007669"/>
    <property type="project" value="UniProtKB-KW"/>
</dbReference>
<reference evidence="6" key="1">
    <citation type="journal article" date="2022" name="Int. J. Syst. Evol. Microbiol.">
        <title>Pseudomonas aegrilactucae sp. nov. and Pseudomonas morbosilactucae sp. nov., pathogens causing bacterial rot of lettuce in Japan.</title>
        <authorList>
            <person name="Sawada H."/>
            <person name="Fujikawa T."/>
            <person name="Satou M."/>
        </authorList>
    </citation>
    <scope>NUCLEOTIDE SEQUENCE</scope>
    <source>
        <strain evidence="6">0166_1</strain>
    </source>
</reference>
<dbReference type="Pfam" id="PF01471">
    <property type="entry name" value="PG_binding_1"/>
    <property type="match status" value="1"/>
</dbReference>
<dbReference type="KEGG" id="sbae:DSM104329_01409"/>
<dbReference type="InterPro" id="IPR002477">
    <property type="entry name" value="Peptidoglycan-bd-like"/>
</dbReference>
<organism evidence="6 7">
    <name type="scientific">Capillimicrobium parvum</name>
    <dbReference type="NCBI Taxonomy" id="2884022"/>
    <lineage>
        <taxon>Bacteria</taxon>
        <taxon>Bacillati</taxon>
        <taxon>Actinomycetota</taxon>
        <taxon>Thermoleophilia</taxon>
        <taxon>Solirubrobacterales</taxon>
        <taxon>Capillimicrobiaceae</taxon>
        <taxon>Capillimicrobium</taxon>
    </lineage>
</organism>
<proteinExistence type="inferred from homology"/>
<protein>
    <recommendedName>
        <fullName evidence="8">Peptidoglycan-binding protein</fullName>
    </recommendedName>
</protein>
<dbReference type="InterPro" id="IPR036365">
    <property type="entry name" value="PGBD-like_sf"/>
</dbReference>
<feature type="domain" description="Resuscitation-promoting factor core lysozyme-like" evidence="5">
    <location>
        <begin position="149"/>
        <end position="219"/>
    </location>
</feature>
<dbReference type="InterPro" id="IPR010618">
    <property type="entry name" value="RPF"/>
</dbReference>
<dbReference type="Proteomes" id="UP001162834">
    <property type="component" value="Chromosome"/>
</dbReference>
<gene>
    <name evidence="6" type="ORF">DSM104329_01409</name>
</gene>
<feature type="region of interest" description="Disordered" evidence="3">
    <location>
        <begin position="1"/>
        <end position="21"/>
    </location>
</feature>
<sequence length="222" mass="22969">MSMHREAGPAPTARDPWRESLRCSHERRASAFRRRRRRLRGRTAVAVTLFSLTGLAGGALAAPIATTSTVLSAGTTGGGVVALQQALGIPADGVYGPQTRAAVRRFQRGHGLSADGVAGPATLRALGLSARAASTRSSGSTTSVPPASSLLERIARCESGGDPTVVSSDGQYRGKYQFSRETWRGVGGSGDPAAASEAEQDRRAAILLEVQGRSAWPSCGAG</sequence>
<feature type="domain" description="Peptidoglycan binding-like" evidence="4">
    <location>
        <begin position="88"/>
        <end position="126"/>
    </location>
</feature>
<evidence type="ECO:0000259" key="5">
    <source>
        <dbReference type="Pfam" id="PF06737"/>
    </source>
</evidence>
<dbReference type="EMBL" id="CP087164">
    <property type="protein sequence ID" value="UGS35025.1"/>
    <property type="molecule type" value="Genomic_DNA"/>
</dbReference>
<dbReference type="InterPro" id="IPR036366">
    <property type="entry name" value="PGBDSf"/>
</dbReference>
<dbReference type="InterPro" id="IPR023346">
    <property type="entry name" value="Lysozyme-like_dom_sf"/>
</dbReference>
<dbReference type="SUPFAM" id="SSF53955">
    <property type="entry name" value="Lysozyme-like"/>
    <property type="match status" value="1"/>
</dbReference>
<dbReference type="CDD" id="cd13925">
    <property type="entry name" value="RPF"/>
    <property type="match status" value="1"/>
</dbReference>
<keyword evidence="2" id="KW-0378">Hydrolase</keyword>
<evidence type="ECO:0000256" key="1">
    <source>
        <dbReference type="ARBA" id="ARBA00010830"/>
    </source>
</evidence>
<evidence type="ECO:0000313" key="7">
    <source>
        <dbReference type="Proteomes" id="UP001162834"/>
    </source>
</evidence>
<evidence type="ECO:0000256" key="3">
    <source>
        <dbReference type="SAM" id="MobiDB-lite"/>
    </source>
</evidence>
<dbReference type="AlphaFoldDB" id="A0A9E7BZ66"/>
<evidence type="ECO:0000259" key="4">
    <source>
        <dbReference type="Pfam" id="PF01471"/>
    </source>
</evidence>
<name>A0A9E7BZ66_9ACTN</name>
<dbReference type="Gene3D" id="1.10.530.10">
    <property type="match status" value="1"/>
</dbReference>
<dbReference type="Gene3D" id="1.10.101.10">
    <property type="entry name" value="PGBD-like superfamily/PGBD"/>
    <property type="match status" value="1"/>
</dbReference>
<keyword evidence="7" id="KW-1185">Reference proteome</keyword>
<accession>A0A9E7BZ66</accession>
<evidence type="ECO:0008006" key="8">
    <source>
        <dbReference type="Google" id="ProtNLM"/>
    </source>
</evidence>
<dbReference type="Pfam" id="PF06737">
    <property type="entry name" value="Transglycosylas"/>
    <property type="match status" value="1"/>
</dbReference>
<evidence type="ECO:0000313" key="6">
    <source>
        <dbReference type="EMBL" id="UGS35025.1"/>
    </source>
</evidence>
<dbReference type="SUPFAM" id="SSF47090">
    <property type="entry name" value="PGBD-like"/>
    <property type="match status" value="1"/>
</dbReference>